<dbReference type="SMART" id="SM00382">
    <property type="entry name" value="AAA"/>
    <property type="match status" value="1"/>
</dbReference>
<dbReference type="InterPro" id="IPR027417">
    <property type="entry name" value="P-loop_NTPase"/>
</dbReference>
<dbReference type="GO" id="GO:0016887">
    <property type="term" value="F:ATP hydrolysis activity"/>
    <property type="evidence" value="ECO:0007669"/>
    <property type="project" value="InterPro"/>
</dbReference>
<evidence type="ECO:0000259" key="1">
    <source>
        <dbReference type="SMART" id="SM00382"/>
    </source>
</evidence>
<sequence>MSQAEINPLLTTVEGIQAVLHERNYIADLPMATALRLVMALRKPLLVEGPAGVGKTQVAKTLAEVLDTRLIRLQCYEGLDTAQALYEWNYPKQMLHIRLTENSGSSIAQREAEIFSEAYLLRRPLLEAISQDKPPVLLIDEIDRTDEEFEAFLLELLAEFQVTIPELGTVRATHRPYVILTSNRTRELSDALRRRCLYLWQNYPSFEKEVEIICTKLPGINVRLAQKIATVVAHLRELPLNKAPGVAESLDWAEALVSLHQEALDMGVLEQTWGVILKDKDDLTLVEAHKQRIAELVA</sequence>
<gene>
    <name evidence="2" type="ORF">MHY01S_04810</name>
</gene>
<dbReference type="InterPro" id="IPR003593">
    <property type="entry name" value="AAA+_ATPase"/>
</dbReference>
<dbReference type="CDD" id="cd00009">
    <property type="entry name" value="AAA"/>
    <property type="match status" value="1"/>
</dbReference>
<dbReference type="PANTHER" id="PTHR42759:SF1">
    <property type="entry name" value="MAGNESIUM-CHELATASE SUBUNIT CHLD"/>
    <property type="match status" value="1"/>
</dbReference>
<dbReference type="InterPro" id="IPR050764">
    <property type="entry name" value="CbbQ/NirQ/NorQ/GpvN"/>
</dbReference>
<proteinExistence type="predicted"/>
<dbReference type="Proteomes" id="UP000321197">
    <property type="component" value="Unassembled WGS sequence"/>
</dbReference>
<dbReference type="SUPFAM" id="SSF52540">
    <property type="entry name" value="P-loop containing nucleoside triphosphate hydrolases"/>
    <property type="match status" value="1"/>
</dbReference>
<dbReference type="EMBL" id="BJXL01000008">
    <property type="protein sequence ID" value="GEM82315.1"/>
    <property type="molecule type" value="Genomic_DNA"/>
</dbReference>
<evidence type="ECO:0000313" key="2">
    <source>
        <dbReference type="EMBL" id="GEM82315.1"/>
    </source>
</evidence>
<name>A0A511QY67_9DEIN</name>
<comment type="caution">
    <text evidence="2">The sequence shown here is derived from an EMBL/GenBank/DDBJ whole genome shotgun (WGS) entry which is preliminary data.</text>
</comment>
<feature type="domain" description="AAA+ ATPase" evidence="1">
    <location>
        <begin position="41"/>
        <end position="202"/>
    </location>
</feature>
<dbReference type="PANTHER" id="PTHR42759">
    <property type="entry name" value="MOXR FAMILY PROTEIN"/>
    <property type="match status" value="1"/>
</dbReference>
<protein>
    <submittedName>
        <fullName evidence="2">ATPase</fullName>
    </submittedName>
</protein>
<dbReference type="Pfam" id="PF07728">
    <property type="entry name" value="AAA_5"/>
    <property type="match status" value="1"/>
</dbReference>
<evidence type="ECO:0000313" key="3">
    <source>
        <dbReference type="Proteomes" id="UP000321197"/>
    </source>
</evidence>
<reference evidence="2 3" key="1">
    <citation type="submission" date="2019-07" db="EMBL/GenBank/DDBJ databases">
        <title>Whole genome shotgun sequence of Meiothermus hypogaeus NBRC 106114.</title>
        <authorList>
            <person name="Hosoyama A."/>
            <person name="Uohara A."/>
            <person name="Ohji S."/>
            <person name="Ichikawa N."/>
        </authorList>
    </citation>
    <scope>NUCLEOTIDE SEQUENCE [LARGE SCALE GENOMIC DNA]</scope>
    <source>
        <strain evidence="2 3">NBRC 106114</strain>
    </source>
</reference>
<dbReference type="Gene3D" id="3.40.50.300">
    <property type="entry name" value="P-loop containing nucleotide triphosphate hydrolases"/>
    <property type="match status" value="1"/>
</dbReference>
<dbReference type="RefSeq" id="WP_119339380.1">
    <property type="nucleotide sequence ID" value="NZ_BJXL01000008.1"/>
</dbReference>
<dbReference type="InterPro" id="IPR011704">
    <property type="entry name" value="ATPase_dyneun-rel_AAA"/>
</dbReference>
<accession>A0A511QY67</accession>
<dbReference type="AlphaFoldDB" id="A0A511QY67"/>
<dbReference type="OrthoDB" id="9783370at2"/>
<dbReference type="GO" id="GO:0005524">
    <property type="term" value="F:ATP binding"/>
    <property type="evidence" value="ECO:0007669"/>
    <property type="project" value="InterPro"/>
</dbReference>
<organism evidence="2 3">
    <name type="scientific">Meiothermus hypogaeus NBRC 106114</name>
    <dbReference type="NCBI Taxonomy" id="1227553"/>
    <lineage>
        <taxon>Bacteria</taxon>
        <taxon>Thermotogati</taxon>
        <taxon>Deinococcota</taxon>
        <taxon>Deinococci</taxon>
        <taxon>Thermales</taxon>
        <taxon>Thermaceae</taxon>
        <taxon>Meiothermus</taxon>
    </lineage>
</organism>